<reference evidence="2 3" key="1">
    <citation type="submission" date="2013-11" db="EMBL/GenBank/DDBJ databases">
        <title>Draft genome of the bovine lungworm Dictyocaulus viviparus.</title>
        <authorList>
            <person name="Mitreva M."/>
        </authorList>
    </citation>
    <scope>NUCLEOTIDE SEQUENCE [LARGE SCALE GENOMIC DNA]</scope>
    <source>
        <strain evidence="2 3">HannoverDv2000</strain>
    </source>
</reference>
<protein>
    <recommendedName>
        <fullName evidence="4">CUB domain-containing protein</fullName>
    </recommendedName>
</protein>
<keyword evidence="3" id="KW-1185">Reference proteome</keyword>
<proteinExistence type="predicted"/>
<evidence type="ECO:0000256" key="1">
    <source>
        <dbReference type="SAM" id="SignalP"/>
    </source>
</evidence>
<dbReference type="Gene3D" id="2.60.120.290">
    <property type="entry name" value="Spermadhesin, CUB domain"/>
    <property type="match status" value="1"/>
</dbReference>
<evidence type="ECO:0000313" key="2">
    <source>
        <dbReference type="EMBL" id="KJH41386.1"/>
    </source>
</evidence>
<reference evidence="3" key="2">
    <citation type="journal article" date="2016" name="Sci. Rep.">
        <title>Dictyocaulus viviparus genome, variome and transcriptome elucidate lungworm biology and support future intervention.</title>
        <authorList>
            <person name="McNulty S.N."/>
            <person name="Strube C."/>
            <person name="Rosa B.A."/>
            <person name="Martin J.C."/>
            <person name="Tyagi R."/>
            <person name="Choi Y.J."/>
            <person name="Wang Q."/>
            <person name="Hallsworth Pepin K."/>
            <person name="Zhang X."/>
            <person name="Ozersky P."/>
            <person name="Wilson R.K."/>
            <person name="Sternberg P.W."/>
            <person name="Gasser R.B."/>
            <person name="Mitreva M."/>
        </authorList>
    </citation>
    <scope>NUCLEOTIDE SEQUENCE [LARGE SCALE GENOMIC DNA]</scope>
    <source>
        <strain evidence="3">HannoverDv2000</strain>
    </source>
</reference>
<accession>A0A0D8XG83</accession>
<dbReference type="InterPro" id="IPR035914">
    <property type="entry name" value="Sperma_CUB_dom_sf"/>
</dbReference>
<dbReference type="AlphaFoldDB" id="A0A0D8XG83"/>
<organism evidence="2 3">
    <name type="scientific">Dictyocaulus viviparus</name>
    <name type="common">Bovine lungworm</name>
    <dbReference type="NCBI Taxonomy" id="29172"/>
    <lineage>
        <taxon>Eukaryota</taxon>
        <taxon>Metazoa</taxon>
        <taxon>Ecdysozoa</taxon>
        <taxon>Nematoda</taxon>
        <taxon>Chromadorea</taxon>
        <taxon>Rhabditida</taxon>
        <taxon>Rhabditina</taxon>
        <taxon>Rhabditomorpha</taxon>
        <taxon>Strongyloidea</taxon>
        <taxon>Metastrongylidae</taxon>
        <taxon>Dictyocaulus</taxon>
    </lineage>
</organism>
<dbReference type="SUPFAM" id="SSF49854">
    <property type="entry name" value="Spermadhesin, CUB domain"/>
    <property type="match status" value="1"/>
</dbReference>
<feature type="signal peptide" evidence="1">
    <location>
        <begin position="1"/>
        <end position="20"/>
    </location>
</feature>
<evidence type="ECO:0008006" key="4">
    <source>
        <dbReference type="Google" id="ProtNLM"/>
    </source>
</evidence>
<evidence type="ECO:0000313" key="3">
    <source>
        <dbReference type="Proteomes" id="UP000053766"/>
    </source>
</evidence>
<feature type="chain" id="PRO_5002335804" description="CUB domain-containing protein" evidence="1">
    <location>
        <begin position="21"/>
        <end position="140"/>
    </location>
</feature>
<keyword evidence="1" id="KW-0732">Signal</keyword>
<dbReference type="STRING" id="29172.A0A0D8XG83"/>
<name>A0A0D8XG83_DICVI</name>
<gene>
    <name evidence="2" type="ORF">DICVIV_12642</name>
</gene>
<dbReference type="OrthoDB" id="6369184at2759"/>
<sequence length="140" mass="16353">MLSLSTVLIHFLISIEVDQAKIPLYCPCILFNTTGVFHSPNYPSKLKNINCLFYHFRAPSESIVQITFNIFSLPTRNPTIYKFYLHVCFLCAIDLILSLLEEEKHKQNNMMTISYLCEKNEYFPQLFPLMPRLIPSIRMA</sequence>
<dbReference type="Proteomes" id="UP000053766">
    <property type="component" value="Unassembled WGS sequence"/>
</dbReference>
<dbReference type="EMBL" id="KN716835">
    <property type="protein sequence ID" value="KJH41386.1"/>
    <property type="molecule type" value="Genomic_DNA"/>
</dbReference>